<sequence length="490" mass="56595">MRPGLVCQTPIFAEWSTCEQRLFRIDESPREPSVPNQLFYVSRAISEDARSVFYSENELRFSDQKGCGLRNLLNLGPTAWKSLRNIVIQIGTQRCRQRGYNCHGEVSPASAKTDVLPTWRIICSRLATYQQGDQLELRLVCGAASKETATAFLDPIQNLPRLRGLSIRMGPLHNPDLQYMIMETIQQKTKFFPLQPKRLLSLLPKGSFPFRDLPVELQIRILEYSCLISPEALVYQLPYNHFIPIDCWAGLCTALTDPYIICQGSYCPSTHTAFSNLYPCWVIQHGLFLINKPIRELALSVYYSKNTFEIICDPWESPNGAEVQTTRETKDVWSPSTSRFIRQLPAYSWQYLRHIHFKFGYMPDDAFHINSTETLDWLNTLSVLSQALPLSRLTLGVSFGPPDRRPVHRNKAMKQLALFHRIVQTIVPHRGIIKDFFIHIYGVYGDQEWPMPYIEFDHEKQLEWRVMGGDYDSISRGKTRTPFSYEERNG</sequence>
<dbReference type="PANTHER" id="PTHR42085">
    <property type="entry name" value="F-BOX DOMAIN-CONTAINING PROTEIN"/>
    <property type="match status" value="1"/>
</dbReference>
<gene>
    <name evidence="1" type="ORF">BDW59DRAFT_161117</name>
</gene>
<accession>A0ABR4IET7</accession>
<evidence type="ECO:0008006" key="3">
    <source>
        <dbReference type="Google" id="ProtNLM"/>
    </source>
</evidence>
<evidence type="ECO:0000313" key="2">
    <source>
        <dbReference type="Proteomes" id="UP001610335"/>
    </source>
</evidence>
<protein>
    <recommendedName>
        <fullName evidence="3">F-box domain-containing protein</fullName>
    </recommendedName>
</protein>
<dbReference type="EMBL" id="JBFXLS010000031">
    <property type="protein sequence ID" value="KAL2826279.1"/>
    <property type="molecule type" value="Genomic_DNA"/>
</dbReference>
<evidence type="ECO:0000313" key="1">
    <source>
        <dbReference type="EMBL" id="KAL2826279.1"/>
    </source>
</evidence>
<keyword evidence="2" id="KW-1185">Reference proteome</keyword>
<reference evidence="1 2" key="1">
    <citation type="submission" date="2024-07" db="EMBL/GenBank/DDBJ databases">
        <title>Section-level genome sequencing and comparative genomics of Aspergillus sections Usti and Cavernicolus.</title>
        <authorList>
            <consortium name="Lawrence Berkeley National Laboratory"/>
            <person name="Nybo J.L."/>
            <person name="Vesth T.C."/>
            <person name="Theobald S."/>
            <person name="Frisvad J.C."/>
            <person name="Larsen T.O."/>
            <person name="Kjaerboelling I."/>
            <person name="Rothschild-Mancinelli K."/>
            <person name="Lyhne E.K."/>
            <person name="Kogle M.E."/>
            <person name="Barry K."/>
            <person name="Clum A."/>
            <person name="Na H."/>
            <person name="Ledsgaard L."/>
            <person name="Lin J."/>
            <person name="Lipzen A."/>
            <person name="Kuo A."/>
            <person name="Riley R."/>
            <person name="Mondo S."/>
            <person name="LaButti K."/>
            <person name="Haridas S."/>
            <person name="Pangalinan J."/>
            <person name="Salamov A.A."/>
            <person name="Simmons B.A."/>
            <person name="Magnuson J.K."/>
            <person name="Chen J."/>
            <person name="Drula E."/>
            <person name="Henrissat B."/>
            <person name="Wiebenga A."/>
            <person name="Lubbers R.J."/>
            <person name="Gomes A.C."/>
            <person name="Makela M.R."/>
            <person name="Stajich J."/>
            <person name="Grigoriev I.V."/>
            <person name="Mortensen U.H."/>
            <person name="De vries R.P."/>
            <person name="Baker S.E."/>
            <person name="Andersen M.R."/>
        </authorList>
    </citation>
    <scope>NUCLEOTIDE SEQUENCE [LARGE SCALE GENOMIC DNA]</scope>
    <source>
        <strain evidence="1 2">CBS 600.67</strain>
    </source>
</reference>
<dbReference type="Proteomes" id="UP001610335">
    <property type="component" value="Unassembled WGS sequence"/>
</dbReference>
<dbReference type="InterPro" id="IPR038883">
    <property type="entry name" value="AN11006-like"/>
</dbReference>
<organism evidence="1 2">
    <name type="scientific">Aspergillus cavernicola</name>
    <dbReference type="NCBI Taxonomy" id="176166"/>
    <lineage>
        <taxon>Eukaryota</taxon>
        <taxon>Fungi</taxon>
        <taxon>Dikarya</taxon>
        <taxon>Ascomycota</taxon>
        <taxon>Pezizomycotina</taxon>
        <taxon>Eurotiomycetes</taxon>
        <taxon>Eurotiomycetidae</taxon>
        <taxon>Eurotiales</taxon>
        <taxon>Aspergillaceae</taxon>
        <taxon>Aspergillus</taxon>
        <taxon>Aspergillus subgen. Nidulantes</taxon>
    </lineage>
</organism>
<comment type="caution">
    <text evidence="1">The sequence shown here is derived from an EMBL/GenBank/DDBJ whole genome shotgun (WGS) entry which is preliminary data.</text>
</comment>
<dbReference type="PANTHER" id="PTHR42085:SF6">
    <property type="entry name" value="F-BOX DOMAIN-CONTAINING PROTEIN"/>
    <property type="match status" value="1"/>
</dbReference>
<proteinExistence type="predicted"/>
<name>A0ABR4IET7_9EURO</name>